<dbReference type="AlphaFoldDB" id="A0A368UT20"/>
<dbReference type="PROSITE" id="PS50005">
    <property type="entry name" value="TPR"/>
    <property type="match status" value="1"/>
</dbReference>
<dbReference type="Pfam" id="PF13432">
    <property type="entry name" value="TPR_16"/>
    <property type="match status" value="1"/>
</dbReference>
<dbReference type="EMBL" id="QPIZ01000016">
    <property type="protein sequence ID" value="RCW32008.1"/>
    <property type="molecule type" value="Genomic_DNA"/>
</dbReference>
<evidence type="ECO:0000313" key="5">
    <source>
        <dbReference type="Proteomes" id="UP000252733"/>
    </source>
</evidence>
<evidence type="ECO:0000256" key="2">
    <source>
        <dbReference type="ARBA" id="ARBA00022803"/>
    </source>
</evidence>
<name>A0A368UT20_9BACT</name>
<gene>
    <name evidence="4" type="ORF">DFO77_11675</name>
</gene>
<dbReference type="Proteomes" id="UP000252733">
    <property type="component" value="Unassembled WGS sequence"/>
</dbReference>
<evidence type="ECO:0000256" key="3">
    <source>
        <dbReference type="PROSITE-ProRule" id="PRU00339"/>
    </source>
</evidence>
<dbReference type="Pfam" id="PF13181">
    <property type="entry name" value="TPR_8"/>
    <property type="match status" value="1"/>
</dbReference>
<reference evidence="4 5" key="1">
    <citation type="submission" date="2018-07" db="EMBL/GenBank/DDBJ databases">
        <title>Freshwater and sediment microbial communities from various areas in North America, analyzing microbe dynamics in response to fracking.</title>
        <authorList>
            <person name="Lamendella R."/>
        </authorList>
    </citation>
    <scope>NUCLEOTIDE SEQUENCE [LARGE SCALE GENOMIC DNA]</scope>
    <source>
        <strain evidence="4 5">160A</strain>
    </source>
</reference>
<dbReference type="SMART" id="SM00028">
    <property type="entry name" value="TPR"/>
    <property type="match status" value="7"/>
</dbReference>
<feature type="repeat" description="TPR" evidence="3">
    <location>
        <begin position="456"/>
        <end position="489"/>
    </location>
</feature>
<keyword evidence="5" id="KW-1185">Reference proteome</keyword>
<protein>
    <submittedName>
        <fullName evidence="4">Tfp pilus assembly protein PilF</fullName>
    </submittedName>
</protein>
<dbReference type="SMART" id="SM00386">
    <property type="entry name" value="HAT"/>
    <property type="match status" value="4"/>
</dbReference>
<keyword evidence="1" id="KW-0677">Repeat</keyword>
<dbReference type="InterPro" id="IPR011990">
    <property type="entry name" value="TPR-like_helical_dom_sf"/>
</dbReference>
<dbReference type="PANTHER" id="PTHR45586:SF16">
    <property type="entry name" value="DOMAIN PROTEIN, PUTATIVE-RELATED"/>
    <property type="match status" value="1"/>
</dbReference>
<dbReference type="Gene3D" id="1.25.40.10">
    <property type="entry name" value="Tetratricopeptide repeat domain"/>
    <property type="match status" value="3"/>
</dbReference>
<dbReference type="InterPro" id="IPR051012">
    <property type="entry name" value="CellSynth/LPSAsmb/PSIAsmb"/>
</dbReference>
<keyword evidence="2 3" id="KW-0802">TPR repeat</keyword>
<dbReference type="SUPFAM" id="SSF48452">
    <property type="entry name" value="TPR-like"/>
    <property type="match status" value="3"/>
</dbReference>
<sequence length="609" mass="70150">MKVGEDPVVSDIPEYDFFILKMRLMRYFFLISIAVLGFGCGSLKNSDTTDNSGEYAINTKVVLDEEDERKFNYYFYEGNRYKAINETNKSFMYFAEALKIDSTCSACAYELSRFLIGNEDLDEAEVLMDRAVRYSPDNRFYINLYSRILQANNKGDKAVKVSDKLLDIESSSVDDLYFAAQVKVQNGLYDEAVEVLNVIENQIGVNQNLVFEKVQLYMESGEPKKAEDELIRLSEKFPGNHDFKIILGDFYLENGDLKKAFEQYDFVKEKDSENGKVLFSLSNYYLEAGDTTRFKELLMEGFESDDVVFDDKFRRFVPFVSGKDMSDNPLSKKDLTNIYEVLLSHYPYQSELYTSYSEFLKSEGEEDKARVILEKSLELDASQPELWQEYLFTLSGSGDNSELKKKSQEAITFFPDVALFRLFHGISLFQTGDTLQAIQTLEKGLELTDDNRGLKQRFHAYLGDFYHSSDSIDRAFQEYEKALKIDENDVMVLNNYSYYLSVLGKDLDKAERMSAKTVEIEPGNATFLDTYAWILFKKGQFLEAKFIIERAIDNMDEPSGVVVEHYGDILFKNGNINGALEQWKKALEIGGHSDLLEQKIEQKEYIDEN</sequence>
<dbReference type="InterPro" id="IPR019734">
    <property type="entry name" value="TPR_rpt"/>
</dbReference>
<dbReference type="PANTHER" id="PTHR45586">
    <property type="entry name" value="TPR REPEAT-CONTAINING PROTEIN PA4667"/>
    <property type="match status" value="1"/>
</dbReference>
<dbReference type="InterPro" id="IPR003107">
    <property type="entry name" value="HAT"/>
</dbReference>
<dbReference type="Pfam" id="PF12895">
    <property type="entry name" value="ANAPC3"/>
    <property type="match status" value="1"/>
</dbReference>
<evidence type="ECO:0000313" key="4">
    <source>
        <dbReference type="EMBL" id="RCW32008.1"/>
    </source>
</evidence>
<proteinExistence type="predicted"/>
<accession>A0A368UT20</accession>
<dbReference type="GO" id="GO:0006396">
    <property type="term" value="P:RNA processing"/>
    <property type="evidence" value="ECO:0007669"/>
    <property type="project" value="InterPro"/>
</dbReference>
<evidence type="ECO:0000256" key="1">
    <source>
        <dbReference type="ARBA" id="ARBA00022737"/>
    </source>
</evidence>
<organism evidence="4 5">
    <name type="scientific">Marinilabilia salmonicolor</name>
    <dbReference type="NCBI Taxonomy" id="989"/>
    <lineage>
        <taxon>Bacteria</taxon>
        <taxon>Pseudomonadati</taxon>
        <taxon>Bacteroidota</taxon>
        <taxon>Bacteroidia</taxon>
        <taxon>Marinilabiliales</taxon>
        <taxon>Marinilabiliaceae</taxon>
        <taxon>Marinilabilia</taxon>
    </lineage>
</organism>
<comment type="caution">
    <text evidence="4">The sequence shown here is derived from an EMBL/GenBank/DDBJ whole genome shotgun (WGS) entry which is preliminary data.</text>
</comment>